<evidence type="ECO:0000313" key="1">
    <source>
        <dbReference type="EMBL" id="MDH1506339.1"/>
    </source>
</evidence>
<reference evidence="1" key="1">
    <citation type="submission" date="2022-09" db="EMBL/GenBank/DDBJ databases">
        <title>Intensive care unit water sources are persistently colonized with multi-drug resistant bacteria and are the site of extensive horizontal gene transfer of antibiotic resistance genes.</title>
        <authorList>
            <person name="Diorio-Toth L."/>
        </authorList>
    </citation>
    <scope>NUCLEOTIDE SEQUENCE</scope>
    <source>
        <strain evidence="1">GD03710</strain>
    </source>
</reference>
<protein>
    <submittedName>
        <fullName evidence="1">Uncharacterized protein</fullName>
    </submittedName>
</protein>
<comment type="caution">
    <text evidence="1">The sequence shown here is derived from an EMBL/GenBank/DDBJ whole genome shotgun (WGS) entry which is preliminary data.</text>
</comment>
<evidence type="ECO:0000313" key="2">
    <source>
        <dbReference type="Proteomes" id="UP001161704"/>
    </source>
</evidence>
<dbReference type="RefSeq" id="WP_279982872.1">
    <property type="nucleotide sequence ID" value="NZ_JAOCIZ010000061.1"/>
</dbReference>
<dbReference type="EMBL" id="JAOCIZ010000061">
    <property type="protein sequence ID" value="MDH1506339.1"/>
    <property type="molecule type" value="Genomic_DNA"/>
</dbReference>
<proteinExistence type="predicted"/>
<name>A0AA42R9Z3_AERCA</name>
<accession>A0AA42R9Z3</accession>
<dbReference type="AlphaFoldDB" id="A0AA42R9Z3"/>
<organism evidence="1 2">
    <name type="scientific">Aeromonas caviae</name>
    <name type="common">Aeromonas punctata</name>
    <dbReference type="NCBI Taxonomy" id="648"/>
    <lineage>
        <taxon>Bacteria</taxon>
        <taxon>Pseudomonadati</taxon>
        <taxon>Pseudomonadota</taxon>
        <taxon>Gammaproteobacteria</taxon>
        <taxon>Aeromonadales</taxon>
        <taxon>Aeromonadaceae</taxon>
        <taxon>Aeromonas</taxon>
    </lineage>
</organism>
<gene>
    <name evidence="1" type="ORF">N5I20_14865</name>
</gene>
<dbReference type="Gene3D" id="3.40.50.2000">
    <property type="entry name" value="Glycogen Phosphorylase B"/>
    <property type="match status" value="1"/>
</dbReference>
<dbReference type="SUPFAM" id="SSF53756">
    <property type="entry name" value="UDP-Glycosyltransferase/glycogen phosphorylase"/>
    <property type="match status" value="1"/>
</dbReference>
<sequence>MTKVAVYLPKHDYLNEATSYYIDMVCDGLTNEVPNIVYRLSELKKCNCEVVLVIDAKSLIFVKLRYPTLKVITWYQGVVPEEALMALGSHIRYVYWSVFEFISLQLSALNIFVSGAMKEHYIKKYKYNKNKDIIIPCFNKQSCHEPIVENKNLSFVYAGSLHKWQCIDRMLSIFKCVQQIEPDATLDFYTFNVDGARKIIDSFSLKNVKVMCASLDEIDKLISKSRYGFLIRDDHIVNNVATPTKLSTYLSVGTKPIVTDVIFDFRKNVDEDACVRVSWLYPDMEIAELIVADYNRESAFDSFLIARDELFKCYFNRSQYVTKLREIMLK</sequence>
<dbReference type="Proteomes" id="UP001161704">
    <property type="component" value="Unassembled WGS sequence"/>
</dbReference>